<proteinExistence type="predicted"/>
<dbReference type="InterPro" id="IPR032675">
    <property type="entry name" value="LRR_dom_sf"/>
</dbReference>
<organism evidence="1 2">
    <name type="scientific">Sphingobacterium siyangense</name>
    <dbReference type="NCBI Taxonomy" id="459529"/>
    <lineage>
        <taxon>Bacteria</taxon>
        <taxon>Pseudomonadati</taxon>
        <taxon>Bacteroidota</taxon>
        <taxon>Sphingobacteriia</taxon>
        <taxon>Sphingobacteriales</taxon>
        <taxon>Sphingobacteriaceae</taxon>
        <taxon>Sphingobacterium</taxon>
    </lineage>
</organism>
<dbReference type="EMBL" id="MCAQ01000001">
    <property type="protein sequence ID" value="RKF42609.1"/>
    <property type="molecule type" value="Genomic_DNA"/>
</dbReference>
<dbReference type="AlphaFoldDB" id="A0A420GBS1"/>
<dbReference type="Proteomes" id="UP000286402">
    <property type="component" value="Unassembled WGS sequence"/>
</dbReference>
<gene>
    <name evidence="1" type="ORF">BCY89_03830</name>
</gene>
<name>A0A420GBS1_9SPHI</name>
<protein>
    <recommendedName>
        <fullName evidence="3">Leucine rich repeat (LRR) protein</fullName>
    </recommendedName>
</protein>
<accession>A0A420GBS1</accession>
<evidence type="ECO:0000313" key="1">
    <source>
        <dbReference type="EMBL" id="RKF42609.1"/>
    </source>
</evidence>
<evidence type="ECO:0000313" key="2">
    <source>
        <dbReference type="Proteomes" id="UP000286402"/>
    </source>
</evidence>
<keyword evidence="2" id="KW-1185">Reference proteome</keyword>
<evidence type="ECO:0008006" key="3">
    <source>
        <dbReference type="Google" id="ProtNLM"/>
    </source>
</evidence>
<dbReference type="Gene3D" id="3.80.10.10">
    <property type="entry name" value="Ribonuclease Inhibitor"/>
    <property type="match status" value="1"/>
</dbReference>
<reference evidence="1 2" key="1">
    <citation type="submission" date="2016-07" db="EMBL/GenBank/DDBJ databases">
        <title>Genome analysis of Sphingobacterium siyangense T12B17.</title>
        <authorList>
            <person name="Xu D."/>
            <person name="Su Y."/>
            <person name="Zheng S."/>
        </authorList>
    </citation>
    <scope>NUCLEOTIDE SEQUENCE [LARGE SCALE GENOMIC DNA]</scope>
    <source>
        <strain evidence="1 2">T12B17</strain>
    </source>
</reference>
<sequence>MNLDAFSNVEEILVHHTNVQNLEGIERLKNLRTFRIDYGRNLQSVKDVNKCEHIEMVIFNNCRKIDDF</sequence>
<comment type="caution">
    <text evidence="1">The sequence shown here is derived from an EMBL/GenBank/DDBJ whole genome shotgun (WGS) entry which is preliminary data.</text>
</comment>